<evidence type="ECO:0000313" key="1">
    <source>
        <dbReference type="EMBL" id="SDX49152.1"/>
    </source>
</evidence>
<name>A0A1H3C4Q6_THIRO</name>
<dbReference type="GO" id="GO:0019171">
    <property type="term" value="F:(3R)-hydroxyacyl-[acyl-carrier-protein] dehydratase activity"/>
    <property type="evidence" value="ECO:0007669"/>
    <property type="project" value="TreeGrafter"/>
</dbReference>
<dbReference type="PANTHER" id="PTHR43437">
    <property type="entry name" value="HYDROXYACYL-THIOESTER DEHYDRATASE TYPE 2, MITOCHONDRIAL-RELATED"/>
    <property type="match status" value="1"/>
</dbReference>
<dbReference type="AlphaFoldDB" id="A0A1H3C4Q6"/>
<dbReference type="InterPro" id="IPR029069">
    <property type="entry name" value="HotDog_dom_sf"/>
</dbReference>
<dbReference type="InterPro" id="IPR050965">
    <property type="entry name" value="UPF0336/Enoyl-CoA_hydratase"/>
</dbReference>
<dbReference type="GO" id="GO:0006633">
    <property type="term" value="P:fatty acid biosynthetic process"/>
    <property type="evidence" value="ECO:0007669"/>
    <property type="project" value="TreeGrafter"/>
</dbReference>
<sequence length="163" mass="17746">MTPTRCLTPAMLEVGMRHEARLSFSREEVDRYCALVGDHNAIHRDLDAARVRFPDARDIIVPGGLVQTRISALFGTEFPGDGTLGLTFSPERLRRPLYPGDELVVTLEVARLIRGGIVEMQIGIADPEGNRVSEATAKVVAPDATYRAWWEANIGAEASSGSA</sequence>
<gene>
    <name evidence="1" type="ORF">SAMN05421783_13022</name>
</gene>
<evidence type="ECO:0000313" key="2">
    <source>
        <dbReference type="Proteomes" id="UP000198816"/>
    </source>
</evidence>
<dbReference type="EMBL" id="FNNZ01000030">
    <property type="protein sequence ID" value="SDX49152.1"/>
    <property type="molecule type" value="Genomic_DNA"/>
</dbReference>
<accession>A0A1H3C4Q6</accession>
<dbReference type="STRING" id="1058.SAMN05421783_13022"/>
<organism evidence="1 2">
    <name type="scientific">Thiocapsa roseopersicina</name>
    <dbReference type="NCBI Taxonomy" id="1058"/>
    <lineage>
        <taxon>Bacteria</taxon>
        <taxon>Pseudomonadati</taxon>
        <taxon>Pseudomonadota</taxon>
        <taxon>Gammaproteobacteria</taxon>
        <taxon>Chromatiales</taxon>
        <taxon>Chromatiaceae</taxon>
        <taxon>Thiocapsa</taxon>
    </lineage>
</organism>
<dbReference type="PANTHER" id="PTHR43437:SF3">
    <property type="entry name" value="HYDROXYACYL-THIOESTER DEHYDRATASE TYPE 2, MITOCHONDRIAL"/>
    <property type="match status" value="1"/>
</dbReference>
<dbReference type="Gene3D" id="3.10.129.10">
    <property type="entry name" value="Hotdog Thioesterase"/>
    <property type="match status" value="1"/>
</dbReference>
<reference evidence="2" key="1">
    <citation type="submission" date="2016-10" db="EMBL/GenBank/DDBJ databases">
        <authorList>
            <person name="Varghese N."/>
            <person name="Submissions S."/>
        </authorList>
    </citation>
    <scope>NUCLEOTIDE SEQUENCE [LARGE SCALE GENOMIC DNA]</scope>
    <source>
        <strain evidence="2">DSM 217</strain>
    </source>
</reference>
<dbReference type="Proteomes" id="UP000198816">
    <property type="component" value="Unassembled WGS sequence"/>
</dbReference>
<dbReference type="SUPFAM" id="SSF54637">
    <property type="entry name" value="Thioesterase/thiol ester dehydrase-isomerase"/>
    <property type="match status" value="1"/>
</dbReference>
<dbReference type="RefSeq" id="WP_093037271.1">
    <property type="nucleotide sequence ID" value="NZ_FNNZ01000030.1"/>
</dbReference>
<keyword evidence="2" id="KW-1185">Reference proteome</keyword>
<protein>
    <submittedName>
        <fullName evidence="1">Acyl dehydratase</fullName>
    </submittedName>
</protein>
<dbReference type="OrthoDB" id="9800237at2"/>
<proteinExistence type="predicted"/>